<evidence type="ECO:0000313" key="2">
    <source>
        <dbReference type="Proteomes" id="UP001610990"/>
    </source>
</evidence>
<comment type="caution">
    <text evidence="1">The sequence shown here is derived from an EMBL/GenBank/DDBJ whole genome shotgun (WGS) entry which is preliminary data.</text>
</comment>
<dbReference type="RefSeq" id="WP_216362778.1">
    <property type="nucleotide sequence ID" value="NZ_JBEZAY010000039.1"/>
</dbReference>
<keyword evidence="2" id="KW-1185">Reference proteome</keyword>
<protein>
    <submittedName>
        <fullName evidence="1">Uncharacterized protein</fullName>
    </submittedName>
</protein>
<evidence type="ECO:0000313" key="1">
    <source>
        <dbReference type="EMBL" id="MFH8586452.1"/>
    </source>
</evidence>
<proteinExistence type="predicted"/>
<name>A0ABW7RFB9_9ACTN</name>
<sequence length="74" mass="7569">MSPCLGPVGAIGVRAEAAQQRRLDRIERVPAVPDSLERDGGAVTDAGVGARVGVSRAFLYGNAQVPLLPGCGIL</sequence>
<dbReference type="Proteomes" id="UP001610990">
    <property type="component" value="Unassembled WGS sequence"/>
</dbReference>
<organism evidence="1 2">
    <name type="scientific">Streptomyces celluloflavus</name>
    <dbReference type="NCBI Taxonomy" id="58344"/>
    <lineage>
        <taxon>Bacteria</taxon>
        <taxon>Bacillati</taxon>
        <taxon>Actinomycetota</taxon>
        <taxon>Actinomycetes</taxon>
        <taxon>Kitasatosporales</taxon>
        <taxon>Streptomycetaceae</taxon>
        <taxon>Streptomyces</taxon>
    </lineage>
</organism>
<gene>
    <name evidence="1" type="ORF">ACH4GP_18920</name>
</gene>
<dbReference type="EMBL" id="JBIRGH010000010">
    <property type="protein sequence ID" value="MFH8586452.1"/>
    <property type="molecule type" value="Genomic_DNA"/>
</dbReference>
<accession>A0ABW7RFB9</accession>
<reference evidence="1 2" key="1">
    <citation type="submission" date="2024-10" db="EMBL/GenBank/DDBJ databases">
        <title>The Natural Products Discovery Center: Release of the First 8490 Sequenced Strains for Exploring Actinobacteria Biosynthetic Diversity.</title>
        <authorList>
            <person name="Kalkreuter E."/>
            <person name="Kautsar S.A."/>
            <person name="Yang D."/>
            <person name="Bader C.D."/>
            <person name="Teijaro C.N."/>
            <person name="Fluegel L."/>
            <person name="Davis C.M."/>
            <person name="Simpson J.R."/>
            <person name="Lauterbach L."/>
            <person name="Steele A.D."/>
            <person name="Gui C."/>
            <person name="Meng S."/>
            <person name="Li G."/>
            <person name="Viehrig K."/>
            <person name="Ye F."/>
            <person name="Su P."/>
            <person name="Kiefer A.F."/>
            <person name="Nichols A."/>
            <person name="Cepeda A.J."/>
            <person name="Yan W."/>
            <person name="Fan B."/>
            <person name="Jiang Y."/>
            <person name="Adhikari A."/>
            <person name="Zheng C.-J."/>
            <person name="Schuster L."/>
            <person name="Cowan T.M."/>
            <person name="Smanski M.J."/>
            <person name="Chevrette M.G."/>
            <person name="De Carvalho L.P.S."/>
            <person name="Shen B."/>
        </authorList>
    </citation>
    <scope>NUCLEOTIDE SEQUENCE [LARGE SCALE GENOMIC DNA]</scope>
    <source>
        <strain evidence="1 2">NPDC018013</strain>
    </source>
</reference>